<evidence type="ECO:0000313" key="4">
    <source>
        <dbReference type="Proteomes" id="UP001149813"/>
    </source>
</evidence>
<evidence type="ECO:0000256" key="1">
    <source>
        <dbReference type="SAM" id="SignalP"/>
    </source>
</evidence>
<dbReference type="Proteomes" id="UP001149813">
    <property type="component" value="Unassembled WGS sequence"/>
</dbReference>
<dbReference type="Pfam" id="PF05257">
    <property type="entry name" value="CHAP"/>
    <property type="match status" value="1"/>
</dbReference>
<keyword evidence="1" id="KW-0732">Signal</keyword>
<dbReference type="Gene3D" id="3.90.1720.10">
    <property type="entry name" value="endopeptidase domain like (from Nostoc punctiforme)"/>
    <property type="match status" value="1"/>
</dbReference>
<keyword evidence="4" id="KW-1185">Reference proteome</keyword>
<dbReference type="EMBL" id="JANBOJ010000324">
    <property type="protein sequence ID" value="KAJ1719891.1"/>
    <property type="molecule type" value="Genomic_DNA"/>
</dbReference>
<evidence type="ECO:0000259" key="2">
    <source>
        <dbReference type="PROSITE" id="PS50911"/>
    </source>
</evidence>
<gene>
    <name evidence="3" type="ORF">LPJ53_005412</name>
</gene>
<dbReference type="SUPFAM" id="SSF54001">
    <property type="entry name" value="Cysteine proteinases"/>
    <property type="match status" value="1"/>
</dbReference>
<reference evidence="3" key="1">
    <citation type="submission" date="2022-07" db="EMBL/GenBank/DDBJ databases">
        <title>Phylogenomic reconstructions and comparative analyses of Kickxellomycotina fungi.</title>
        <authorList>
            <person name="Reynolds N.K."/>
            <person name="Stajich J.E."/>
            <person name="Barry K."/>
            <person name="Grigoriev I.V."/>
            <person name="Crous P."/>
            <person name="Smith M.E."/>
        </authorList>
    </citation>
    <scope>NUCLEOTIDE SEQUENCE</scope>
    <source>
        <strain evidence="3">NBRC 32514</strain>
    </source>
</reference>
<accession>A0A9W8CPV9</accession>
<feature type="signal peptide" evidence="1">
    <location>
        <begin position="1"/>
        <end position="21"/>
    </location>
</feature>
<name>A0A9W8CPV9_9FUNG</name>
<sequence length="147" mass="16111">MYRSLLTNIALLALLATGASAADDYPYKGSCAGVDPWNYYKCQCTSFAAWRINKKLDIRFTNRYKGGSWGNANTWDEAARSTGTTINKTPAVGAIAQTDKGRAGHVAWIVKVAGGSVSVEEYNWNTKEGYGTRTVSKSAFDNFIHLR</sequence>
<dbReference type="InterPro" id="IPR007921">
    <property type="entry name" value="CHAP_dom"/>
</dbReference>
<feature type="domain" description="Peptidase C51" evidence="2">
    <location>
        <begin position="19"/>
        <end position="145"/>
    </location>
</feature>
<dbReference type="AlphaFoldDB" id="A0A9W8CPV9"/>
<proteinExistence type="predicted"/>
<comment type="caution">
    <text evidence="3">The sequence shown here is derived from an EMBL/GenBank/DDBJ whole genome shotgun (WGS) entry which is preliminary data.</text>
</comment>
<evidence type="ECO:0000313" key="3">
    <source>
        <dbReference type="EMBL" id="KAJ1719891.1"/>
    </source>
</evidence>
<protein>
    <recommendedName>
        <fullName evidence="2">Peptidase C51 domain-containing protein</fullName>
    </recommendedName>
</protein>
<dbReference type="PROSITE" id="PS50911">
    <property type="entry name" value="CHAP"/>
    <property type="match status" value="1"/>
</dbReference>
<dbReference type="InterPro" id="IPR038765">
    <property type="entry name" value="Papain-like_cys_pep_sf"/>
</dbReference>
<feature type="chain" id="PRO_5040809028" description="Peptidase C51 domain-containing protein" evidence="1">
    <location>
        <begin position="22"/>
        <end position="147"/>
    </location>
</feature>
<organism evidence="3 4">
    <name type="scientific">Coemansia erecta</name>
    <dbReference type="NCBI Taxonomy" id="147472"/>
    <lineage>
        <taxon>Eukaryota</taxon>
        <taxon>Fungi</taxon>
        <taxon>Fungi incertae sedis</taxon>
        <taxon>Zoopagomycota</taxon>
        <taxon>Kickxellomycotina</taxon>
        <taxon>Kickxellomycetes</taxon>
        <taxon>Kickxellales</taxon>
        <taxon>Kickxellaceae</taxon>
        <taxon>Coemansia</taxon>
    </lineage>
</organism>
<dbReference type="OrthoDB" id="5358886at2759"/>